<dbReference type="AlphaFoldDB" id="A0A8J3FAD8"/>
<dbReference type="Pfam" id="PF02441">
    <property type="entry name" value="Flavoprotein"/>
    <property type="match status" value="1"/>
</dbReference>
<evidence type="ECO:0000259" key="5">
    <source>
        <dbReference type="Pfam" id="PF02441"/>
    </source>
</evidence>
<feature type="binding site" evidence="3">
    <location>
        <position position="346"/>
    </location>
    <ligand>
        <name>CTP</name>
        <dbReference type="ChEBI" id="CHEBI:37563"/>
    </ligand>
</feature>
<proteinExistence type="inferred from homology"/>
<comment type="function">
    <text evidence="3">Catalyzes two sequential steps in the biosynthesis of coenzyme A. In the first step cysteine is conjugated to 4'-phosphopantothenate to form 4-phosphopantothenoylcysteine. In the second step the latter compound is decarboxylated to form 4'-phosphopantotheine.</text>
</comment>
<sequence>MQRSEFAVKGKTILLGVTGGIAAYKAAALTSRLVQQGADVHVILTEAAARFVTPLTFQALSRNAVHTDVLEEKDPRVIAHIDLADRADLVIVAPATANFLAKAACGLADDMLSAVLLATRAPVLLAPAMNVNMYRHPAVQANLARLRAWGWHVVEPGEGYLACGWTGKGRMAEPEAIAAAAEALLAGQRDLAGLRILVTAGATQEALDPVRYLTNRSSGKMGYAIAEEAARRGAEVILVTGPTALEPPADVRVVRVTTAQEMYEAVLDAYPRVDVVIKAAAVADYRPKTVHAQKMKKGAETLVLELERTPDILQTLGERKAHQFLVGFAAETERVADYAQEKLKRKNLDLVVANDVTQEGAGFGADTNIVAVYDRDGLVAEWPKLPKREVAARLLSLIAQRVRRVS</sequence>
<dbReference type="InterPro" id="IPR035929">
    <property type="entry name" value="CoaB-like_sf"/>
</dbReference>
<dbReference type="PANTHER" id="PTHR14359">
    <property type="entry name" value="HOMO-OLIGOMERIC FLAVIN CONTAINING CYS DECARBOXYLASE FAMILY"/>
    <property type="match status" value="1"/>
</dbReference>
<feature type="region of interest" description="Phosphopantothenoylcysteine decarboxylase" evidence="3">
    <location>
        <begin position="1"/>
        <end position="195"/>
    </location>
</feature>
<dbReference type="GO" id="GO:0004632">
    <property type="term" value="F:phosphopantothenate--cysteine ligase activity"/>
    <property type="evidence" value="ECO:0007669"/>
    <property type="project" value="UniProtKB-UniRule"/>
</dbReference>
<keyword evidence="3" id="KW-0511">Multifunctional enzyme</keyword>
<reference evidence="7" key="1">
    <citation type="journal article" date="2014" name="Int. J. Syst. Evol. Microbiol.">
        <title>Complete genome sequence of Corynebacterium casei LMG S-19264T (=DSM 44701T), isolated from a smear-ripened cheese.</title>
        <authorList>
            <consortium name="US DOE Joint Genome Institute (JGI-PGF)"/>
            <person name="Walter F."/>
            <person name="Albersmeier A."/>
            <person name="Kalinowski J."/>
            <person name="Ruckert C."/>
        </authorList>
    </citation>
    <scope>NUCLEOTIDE SEQUENCE</scope>
    <source>
        <strain evidence="7">JCM 14719</strain>
    </source>
</reference>
<keyword evidence="8" id="KW-1185">Reference proteome</keyword>
<organism evidence="7 8">
    <name type="scientific">Calditerricola satsumensis</name>
    <dbReference type="NCBI Taxonomy" id="373054"/>
    <lineage>
        <taxon>Bacteria</taxon>
        <taxon>Bacillati</taxon>
        <taxon>Bacillota</taxon>
        <taxon>Bacilli</taxon>
        <taxon>Bacillales</taxon>
        <taxon>Bacillaceae</taxon>
        <taxon>Calditerricola</taxon>
    </lineage>
</organism>
<feature type="region of interest" description="Phosphopantothenate--cysteine ligase" evidence="3">
    <location>
        <begin position="196"/>
        <end position="406"/>
    </location>
</feature>
<feature type="binding site" evidence="3">
    <location>
        <position position="294"/>
    </location>
    <ligand>
        <name>CTP</name>
        <dbReference type="ChEBI" id="CHEBI:37563"/>
    </ligand>
</feature>
<dbReference type="Gene3D" id="3.40.50.1950">
    <property type="entry name" value="Flavin prenyltransferase-like"/>
    <property type="match status" value="1"/>
</dbReference>
<comment type="function">
    <text evidence="4">Catalyzes two steps in the biosynthesis of coenzyme A. In the first step cysteine is conjugated to 4'-phosphopantothenate to form 4-phosphopantothenoylcysteine, in the latter compound is decarboxylated to form 4'-phosphopantotheine.</text>
</comment>
<dbReference type="Proteomes" id="UP000637720">
    <property type="component" value="Unassembled WGS sequence"/>
</dbReference>
<keyword evidence="3 4" id="KW-0285">Flavoprotein</keyword>
<dbReference type="GO" id="GO:0004633">
    <property type="term" value="F:phosphopantothenoylcysteine decarboxylase activity"/>
    <property type="evidence" value="ECO:0007669"/>
    <property type="project" value="UniProtKB-UniRule"/>
</dbReference>
<comment type="cofactor">
    <cofactor evidence="3">
        <name>FMN</name>
        <dbReference type="ChEBI" id="CHEBI:58210"/>
    </cofactor>
    <text evidence="3">Binds 1 FMN per subunit.</text>
</comment>
<evidence type="ECO:0000313" key="7">
    <source>
        <dbReference type="EMBL" id="GGJ91914.1"/>
    </source>
</evidence>
<dbReference type="InterPro" id="IPR007085">
    <property type="entry name" value="DNA/pantothenate-metab_flavo_C"/>
</dbReference>
<evidence type="ECO:0000256" key="3">
    <source>
        <dbReference type="HAMAP-Rule" id="MF_02225"/>
    </source>
</evidence>
<dbReference type="NCBIfam" id="TIGR00521">
    <property type="entry name" value="coaBC_dfp"/>
    <property type="match status" value="1"/>
</dbReference>
<feature type="binding site" evidence="3">
    <location>
        <position position="328"/>
    </location>
    <ligand>
        <name>CTP</name>
        <dbReference type="ChEBI" id="CHEBI:37563"/>
    </ligand>
</feature>
<feature type="binding site" evidence="3">
    <location>
        <position position="284"/>
    </location>
    <ligand>
        <name>CTP</name>
        <dbReference type="ChEBI" id="CHEBI:37563"/>
    </ligand>
</feature>
<dbReference type="EC" id="4.1.1.36" evidence="3"/>
<dbReference type="GO" id="GO:0015937">
    <property type="term" value="P:coenzyme A biosynthetic process"/>
    <property type="evidence" value="ECO:0007669"/>
    <property type="project" value="UniProtKB-UniRule"/>
</dbReference>
<dbReference type="GO" id="GO:0071513">
    <property type="term" value="C:phosphopantothenoylcysteine decarboxylase complex"/>
    <property type="evidence" value="ECO:0007669"/>
    <property type="project" value="TreeGrafter"/>
</dbReference>
<feature type="domain" description="Flavoprotein" evidence="5">
    <location>
        <begin position="11"/>
        <end position="180"/>
    </location>
</feature>
<dbReference type="SUPFAM" id="SSF102645">
    <property type="entry name" value="CoaB-like"/>
    <property type="match status" value="1"/>
</dbReference>
<protein>
    <recommendedName>
        <fullName evidence="3">Coenzyme A biosynthesis bifunctional protein CoaBC</fullName>
    </recommendedName>
    <alternativeName>
        <fullName evidence="3">DNA/pantothenate metabolism flavoprotein</fullName>
    </alternativeName>
    <alternativeName>
        <fullName evidence="3">Phosphopantothenoylcysteine synthetase/decarboxylase</fullName>
        <shortName evidence="3">PPCS-PPCDC</shortName>
    </alternativeName>
    <domain>
        <recommendedName>
            <fullName evidence="3">Phosphopantothenoylcysteine decarboxylase</fullName>
            <shortName evidence="3">PPC decarboxylase</shortName>
            <shortName evidence="3">PPC-DC</shortName>
            <ecNumber evidence="3">4.1.1.36</ecNumber>
        </recommendedName>
        <alternativeName>
            <fullName evidence="3">CoaC</fullName>
        </alternativeName>
    </domain>
    <domain>
        <recommendedName>
            <fullName evidence="3">Phosphopantothenate--cysteine ligase</fullName>
            <ecNumber evidence="3">6.3.2.5</ecNumber>
        </recommendedName>
        <alternativeName>
            <fullName evidence="3">CoaB</fullName>
        </alternativeName>
        <alternativeName>
            <fullName evidence="3">Phosphopantothenoylcysteine synthetase</fullName>
            <shortName evidence="3">PPC synthetase</shortName>
            <shortName evidence="3">PPC-S</shortName>
        </alternativeName>
    </domain>
</protein>
<dbReference type="InterPro" id="IPR003382">
    <property type="entry name" value="Flavoprotein"/>
</dbReference>
<feature type="domain" description="DNA/pantothenate metabolism flavoprotein C-terminal" evidence="6">
    <location>
        <begin position="191"/>
        <end position="400"/>
    </location>
</feature>
<comment type="caution">
    <text evidence="3">Lacks conserved residue(s) required for the propagation of feature annotation.</text>
</comment>
<reference evidence="7" key="2">
    <citation type="submission" date="2020-09" db="EMBL/GenBank/DDBJ databases">
        <authorList>
            <person name="Sun Q."/>
            <person name="Ohkuma M."/>
        </authorList>
    </citation>
    <scope>NUCLEOTIDE SEQUENCE</scope>
    <source>
        <strain evidence="7">JCM 14719</strain>
    </source>
</reference>
<dbReference type="HAMAP" id="MF_02225">
    <property type="entry name" value="CoaBC"/>
    <property type="match status" value="1"/>
</dbReference>
<dbReference type="EMBL" id="BMOF01000002">
    <property type="protein sequence ID" value="GGJ91914.1"/>
    <property type="molecule type" value="Genomic_DNA"/>
</dbReference>
<keyword evidence="3 4" id="KW-0436">Ligase</keyword>
<keyword evidence="3" id="KW-0460">Magnesium</keyword>
<dbReference type="SUPFAM" id="SSF52507">
    <property type="entry name" value="Homo-oligomeric flavin-containing Cys decarboxylases, HFCD"/>
    <property type="match status" value="1"/>
</dbReference>
<dbReference type="UniPathway" id="UPA00241">
    <property type="reaction ID" value="UER00353"/>
</dbReference>
<dbReference type="GO" id="GO:0046872">
    <property type="term" value="F:metal ion binding"/>
    <property type="evidence" value="ECO:0007669"/>
    <property type="project" value="UniProtKB-KW"/>
</dbReference>
<comment type="pathway">
    <text evidence="3 4">Cofactor biosynthesis; coenzyme A biosynthesis; CoA from (R)-pantothenate: step 2/5.</text>
</comment>
<comment type="catalytic activity">
    <reaction evidence="3 4">
        <text>(R)-4'-phosphopantothenate + L-cysteine + CTP = N-[(R)-4-phosphopantothenoyl]-L-cysteine + CMP + diphosphate + H(+)</text>
        <dbReference type="Rhea" id="RHEA:19397"/>
        <dbReference type="ChEBI" id="CHEBI:10986"/>
        <dbReference type="ChEBI" id="CHEBI:15378"/>
        <dbReference type="ChEBI" id="CHEBI:33019"/>
        <dbReference type="ChEBI" id="CHEBI:35235"/>
        <dbReference type="ChEBI" id="CHEBI:37563"/>
        <dbReference type="ChEBI" id="CHEBI:59458"/>
        <dbReference type="ChEBI" id="CHEBI:60377"/>
        <dbReference type="EC" id="6.3.2.5"/>
    </reaction>
</comment>
<keyword evidence="1 3" id="KW-0210">Decarboxylase</keyword>
<accession>A0A8J3FAD8</accession>
<dbReference type="Pfam" id="PF04127">
    <property type="entry name" value="DFP"/>
    <property type="match status" value="1"/>
</dbReference>
<evidence type="ECO:0000256" key="1">
    <source>
        <dbReference type="ARBA" id="ARBA00022793"/>
    </source>
</evidence>
<dbReference type="InterPro" id="IPR036551">
    <property type="entry name" value="Flavin_trans-like"/>
</dbReference>
<comment type="similarity">
    <text evidence="3 4">In the N-terminal section; belongs to the HFCD (homo-oligomeric flavin containing Cys decarboxylase) superfamily.</text>
</comment>
<dbReference type="Gene3D" id="3.40.50.10300">
    <property type="entry name" value="CoaB-like"/>
    <property type="match status" value="1"/>
</dbReference>
<comment type="catalytic activity">
    <reaction evidence="3 4">
        <text>N-[(R)-4-phosphopantothenoyl]-L-cysteine + H(+) = (R)-4'-phosphopantetheine + CO2</text>
        <dbReference type="Rhea" id="RHEA:16793"/>
        <dbReference type="ChEBI" id="CHEBI:15378"/>
        <dbReference type="ChEBI" id="CHEBI:16526"/>
        <dbReference type="ChEBI" id="CHEBI:59458"/>
        <dbReference type="ChEBI" id="CHEBI:61723"/>
        <dbReference type="EC" id="4.1.1.36"/>
    </reaction>
</comment>
<feature type="binding site" evidence="3">
    <location>
        <position position="342"/>
    </location>
    <ligand>
        <name>CTP</name>
        <dbReference type="ChEBI" id="CHEBI:37563"/>
    </ligand>
</feature>
<evidence type="ECO:0000256" key="4">
    <source>
        <dbReference type="RuleBase" id="RU364078"/>
    </source>
</evidence>
<keyword evidence="2 3" id="KW-0456">Lyase</keyword>
<comment type="pathway">
    <text evidence="3 4">Cofactor biosynthesis; coenzyme A biosynthesis; CoA from (R)-pantothenate: step 3/5.</text>
</comment>
<keyword evidence="3 4" id="KW-0288">FMN</keyword>
<feature type="binding site" evidence="3">
    <location>
        <begin position="310"/>
        <end position="313"/>
    </location>
    <ligand>
        <name>CTP</name>
        <dbReference type="ChEBI" id="CHEBI:37563"/>
    </ligand>
</feature>
<dbReference type="GO" id="GO:0010181">
    <property type="term" value="F:FMN binding"/>
    <property type="evidence" value="ECO:0007669"/>
    <property type="project" value="UniProtKB-UniRule"/>
</dbReference>
<comment type="cofactor">
    <cofactor evidence="3">
        <name>Mg(2+)</name>
        <dbReference type="ChEBI" id="CHEBI:18420"/>
    </cofactor>
</comment>
<dbReference type="PANTHER" id="PTHR14359:SF6">
    <property type="entry name" value="PHOSPHOPANTOTHENOYLCYSTEINE DECARBOXYLASE"/>
    <property type="match status" value="1"/>
</dbReference>
<comment type="similarity">
    <text evidence="3 4">In the C-terminal section; belongs to the PPC synthetase family.</text>
</comment>
<dbReference type="InterPro" id="IPR005252">
    <property type="entry name" value="CoaBC"/>
</dbReference>
<name>A0A8J3FAD8_9BACI</name>
<comment type="caution">
    <text evidence="7">The sequence shown here is derived from an EMBL/GenBank/DDBJ whole genome shotgun (WGS) entry which is preliminary data.</text>
</comment>
<keyword evidence="3" id="KW-0479">Metal-binding</keyword>
<dbReference type="EC" id="6.3.2.5" evidence="3"/>
<gene>
    <name evidence="3" type="primary">coaBC</name>
    <name evidence="7" type="ORF">GCM10007043_02050</name>
</gene>
<evidence type="ECO:0000259" key="6">
    <source>
        <dbReference type="Pfam" id="PF04127"/>
    </source>
</evidence>
<evidence type="ECO:0000313" key="8">
    <source>
        <dbReference type="Proteomes" id="UP000637720"/>
    </source>
</evidence>
<dbReference type="GO" id="GO:0015941">
    <property type="term" value="P:pantothenate catabolic process"/>
    <property type="evidence" value="ECO:0007669"/>
    <property type="project" value="InterPro"/>
</dbReference>
<feature type="active site" description="Proton donor" evidence="3">
    <location>
        <position position="163"/>
    </location>
</feature>
<evidence type="ECO:0000256" key="2">
    <source>
        <dbReference type="ARBA" id="ARBA00023239"/>
    </source>
</evidence>